<evidence type="ECO:0000256" key="1">
    <source>
        <dbReference type="SAM" id="MobiDB-lite"/>
    </source>
</evidence>
<protein>
    <submittedName>
        <fullName evidence="2">Uncharacterized protein</fullName>
    </submittedName>
</protein>
<evidence type="ECO:0000313" key="2">
    <source>
        <dbReference type="EMBL" id="RMD77431.1"/>
    </source>
</evidence>
<sequence>MTENKTSLPSDSSGQPEGHYRGGVDEQSNEVISGIKERISQDGYLEGRYYEMIVSAHDSWKIGKKEDLLYLEELTMICLQVGRHKYILNVLL</sequence>
<dbReference type="EMBL" id="RFKV01000033">
    <property type="protein sequence ID" value="RMD77431.1"/>
    <property type="molecule type" value="Genomic_DNA"/>
</dbReference>
<gene>
    <name evidence="2" type="ORF">D6810_00980</name>
</gene>
<feature type="region of interest" description="Disordered" evidence="1">
    <location>
        <begin position="1"/>
        <end position="32"/>
    </location>
</feature>
<organism evidence="2 3">
    <name type="scientific">Candidatus Dojkabacteria bacterium</name>
    <dbReference type="NCBI Taxonomy" id="2099670"/>
    <lineage>
        <taxon>Bacteria</taxon>
        <taxon>Candidatus Dojkabacteria</taxon>
    </lineage>
</organism>
<proteinExistence type="predicted"/>
<reference evidence="2 3" key="1">
    <citation type="submission" date="2018-10" db="EMBL/GenBank/DDBJ databases">
        <title>Thermophilic Lithotrophy and Phototrophy in an Intertidal, Iron-rich, Geothermal Spring.</title>
        <authorList>
            <person name="Ward L.M."/>
            <person name="Idei A."/>
            <person name="Nakagawa M."/>
            <person name="Ueno Y."/>
            <person name="Fischer W."/>
            <person name="Mcglynn S.E."/>
        </authorList>
    </citation>
    <scope>NUCLEOTIDE SEQUENCE [LARGE SCALE GENOMIC DNA]</scope>
    <source>
        <strain evidence="2">J137</strain>
    </source>
</reference>
<evidence type="ECO:0000313" key="3">
    <source>
        <dbReference type="Proteomes" id="UP000269410"/>
    </source>
</evidence>
<comment type="caution">
    <text evidence="2">The sequence shown here is derived from an EMBL/GenBank/DDBJ whole genome shotgun (WGS) entry which is preliminary data.</text>
</comment>
<feature type="compositionally biased region" description="Polar residues" evidence="1">
    <location>
        <begin position="1"/>
        <end position="15"/>
    </location>
</feature>
<dbReference type="AlphaFoldDB" id="A0A3M0Z306"/>
<accession>A0A3M0Z306</accession>
<name>A0A3M0Z306_9BACT</name>
<dbReference type="Proteomes" id="UP000269410">
    <property type="component" value="Unassembled WGS sequence"/>
</dbReference>